<dbReference type="Pfam" id="PF00534">
    <property type="entry name" value="Glycos_transf_1"/>
    <property type="match status" value="1"/>
</dbReference>
<proteinExistence type="predicted"/>
<protein>
    <submittedName>
        <fullName evidence="3">Glycosyl transferase group 1</fullName>
    </submittedName>
</protein>
<sequence length="395" mass="45266">MLKDKNLLILSHTYNSFIKDPVEILAKRFNKIYVLVRHQPISELGNIIPLPFFKNRAKYSKKYSIDLTDKPDNVEVIPVSFFYLPNKNIYLKAGPRHAREVIKTIEKEHIEFDLIHAHFAWSAGYAGVKVSEKYKKPLIVTGHGYDLYKLPLRSERFKEAIKGVFNKADQVLTVSNKNKEHILNMGVKNDVKVFPNGYTKELFYYKEQEECRKKLGLPLDRNIIFTIGHLEVQKGYEYLVKALKIVKEKNPDILCLHIGAGSLEGEIKELVKELDLEENIKFLGRKPHNTLVDYFGASDFFVSSSLVEGNPTVMFEALGCGKPFVGTKVGGVPEIIESEDYGLLCEAKDVKCLADNILKALDKDWDKGKILEYSKKFTWSNITEKIAEIYEKLLK</sequence>
<accession>A0A101HIT6</accession>
<feature type="domain" description="Glycosyltransferase subfamily 4-like N-terminal" evidence="2">
    <location>
        <begin position="76"/>
        <end position="198"/>
    </location>
</feature>
<evidence type="ECO:0000313" key="3">
    <source>
        <dbReference type="EMBL" id="KUK77631.1"/>
    </source>
</evidence>
<dbReference type="Gene3D" id="3.40.50.2000">
    <property type="entry name" value="Glycogen Phosphorylase B"/>
    <property type="match status" value="2"/>
</dbReference>
<organism evidence="3 4">
    <name type="scientific">candidate division WS6 bacterium 34_10</name>
    <dbReference type="NCBI Taxonomy" id="1641389"/>
    <lineage>
        <taxon>Bacteria</taxon>
        <taxon>Candidatus Dojkabacteria</taxon>
    </lineage>
</organism>
<name>A0A101HIT6_9BACT</name>
<dbReference type="AlphaFoldDB" id="A0A101HIT6"/>
<dbReference type="SUPFAM" id="SSF53756">
    <property type="entry name" value="UDP-Glycosyltransferase/glycogen phosphorylase"/>
    <property type="match status" value="1"/>
</dbReference>
<dbReference type="EMBL" id="LGGO01000017">
    <property type="protein sequence ID" value="KUK77631.1"/>
    <property type="molecule type" value="Genomic_DNA"/>
</dbReference>
<dbReference type="Pfam" id="PF13439">
    <property type="entry name" value="Glyco_transf_4"/>
    <property type="match status" value="1"/>
</dbReference>
<comment type="caution">
    <text evidence="3">The sequence shown here is derived from an EMBL/GenBank/DDBJ whole genome shotgun (WGS) entry which is preliminary data.</text>
</comment>
<feature type="domain" description="Glycosyl transferase family 1" evidence="1">
    <location>
        <begin position="208"/>
        <end position="368"/>
    </location>
</feature>
<gene>
    <name evidence="3" type="ORF">XD93_0201</name>
</gene>
<evidence type="ECO:0000259" key="1">
    <source>
        <dbReference type="Pfam" id="PF00534"/>
    </source>
</evidence>
<evidence type="ECO:0000313" key="4">
    <source>
        <dbReference type="Proteomes" id="UP000053904"/>
    </source>
</evidence>
<dbReference type="PATRIC" id="fig|1641389.3.peg.272"/>
<keyword evidence="3" id="KW-0808">Transferase</keyword>
<dbReference type="GO" id="GO:0016757">
    <property type="term" value="F:glycosyltransferase activity"/>
    <property type="evidence" value="ECO:0007669"/>
    <property type="project" value="InterPro"/>
</dbReference>
<dbReference type="InterPro" id="IPR001296">
    <property type="entry name" value="Glyco_trans_1"/>
</dbReference>
<dbReference type="PANTHER" id="PTHR45947">
    <property type="entry name" value="SULFOQUINOVOSYL TRANSFERASE SQD2"/>
    <property type="match status" value="1"/>
</dbReference>
<reference evidence="4" key="1">
    <citation type="journal article" date="2015" name="MBio">
        <title>Genome-Resolved Metagenomic Analysis Reveals Roles for Candidate Phyla and Other Microbial Community Members in Biogeochemical Transformations in Oil Reservoirs.</title>
        <authorList>
            <person name="Hu P."/>
            <person name="Tom L."/>
            <person name="Singh A."/>
            <person name="Thomas B.C."/>
            <person name="Baker B.J."/>
            <person name="Piceno Y.M."/>
            <person name="Andersen G.L."/>
            <person name="Banfield J.F."/>
        </authorList>
    </citation>
    <scope>NUCLEOTIDE SEQUENCE [LARGE SCALE GENOMIC DNA]</scope>
</reference>
<dbReference type="Proteomes" id="UP000053904">
    <property type="component" value="Unassembled WGS sequence"/>
</dbReference>
<evidence type="ECO:0000259" key="2">
    <source>
        <dbReference type="Pfam" id="PF13439"/>
    </source>
</evidence>
<dbReference type="InterPro" id="IPR050194">
    <property type="entry name" value="Glycosyltransferase_grp1"/>
</dbReference>
<dbReference type="InterPro" id="IPR028098">
    <property type="entry name" value="Glyco_trans_4-like_N"/>
</dbReference>
<dbReference type="PANTHER" id="PTHR45947:SF3">
    <property type="entry name" value="SULFOQUINOVOSYL TRANSFERASE SQD2"/>
    <property type="match status" value="1"/>
</dbReference>